<dbReference type="InterPro" id="IPR056062">
    <property type="entry name" value="DUF7645"/>
</dbReference>
<evidence type="ECO:0000256" key="4">
    <source>
        <dbReference type="ARBA" id="ARBA00023163"/>
    </source>
</evidence>
<evidence type="ECO:0000259" key="7">
    <source>
        <dbReference type="Pfam" id="PF04182"/>
    </source>
</evidence>
<dbReference type="GO" id="GO:0000127">
    <property type="term" value="C:transcription factor TFIIIC complex"/>
    <property type="evidence" value="ECO:0007669"/>
    <property type="project" value="InterPro"/>
</dbReference>
<keyword evidence="4" id="KW-0804">Transcription</keyword>
<evidence type="ECO:0000256" key="6">
    <source>
        <dbReference type="SAM" id="MobiDB-lite"/>
    </source>
</evidence>
<comment type="subcellular location">
    <subcellularLocation>
        <location evidence="1">Nucleus</location>
    </subcellularLocation>
</comment>
<dbReference type="InterPro" id="IPR036390">
    <property type="entry name" value="WH_DNA-bd_sf"/>
</dbReference>
<feature type="domain" description="General transcription factor 3C polypeptide 1 winged-helix" evidence="8">
    <location>
        <begin position="1"/>
        <end position="96"/>
    </location>
</feature>
<keyword evidence="5" id="KW-0539">Nucleus</keyword>
<dbReference type="Pfam" id="PF24101">
    <property type="entry name" value="WHD_GTF3C1"/>
    <property type="match status" value="1"/>
</dbReference>
<feature type="region of interest" description="Disordered" evidence="6">
    <location>
        <begin position="1162"/>
        <end position="1192"/>
    </location>
</feature>
<evidence type="ECO:0000256" key="1">
    <source>
        <dbReference type="ARBA" id="ARBA00004123"/>
    </source>
</evidence>
<feature type="region of interest" description="Disordered" evidence="6">
    <location>
        <begin position="966"/>
        <end position="1005"/>
    </location>
</feature>
<organism evidence="12 13">
    <name type="scientific">Brassica cretica</name>
    <name type="common">Mustard</name>
    <dbReference type="NCBI Taxonomy" id="69181"/>
    <lineage>
        <taxon>Eukaryota</taxon>
        <taxon>Viridiplantae</taxon>
        <taxon>Streptophyta</taxon>
        <taxon>Embryophyta</taxon>
        <taxon>Tracheophyta</taxon>
        <taxon>Spermatophyta</taxon>
        <taxon>Magnoliopsida</taxon>
        <taxon>eudicotyledons</taxon>
        <taxon>Gunneridae</taxon>
        <taxon>Pentapetalae</taxon>
        <taxon>rosids</taxon>
        <taxon>malvids</taxon>
        <taxon>Brassicales</taxon>
        <taxon>Brassicaceae</taxon>
        <taxon>Brassiceae</taxon>
        <taxon>Brassica</taxon>
    </lineage>
</organism>
<dbReference type="InterPro" id="IPR056467">
    <property type="entry name" value="eWH_GTF3C1"/>
</dbReference>
<feature type="domain" description="DUF7647" evidence="11">
    <location>
        <begin position="479"/>
        <end position="655"/>
    </location>
</feature>
<feature type="region of interest" description="Disordered" evidence="6">
    <location>
        <begin position="707"/>
        <end position="743"/>
    </location>
</feature>
<dbReference type="Pfam" id="PF23704">
    <property type="entry name" value="WHD_GTF3C1_N"/>
    <property type="match status" value="1"/>
</dbReference>
<dbReference type="SUPFAM" id="SSF46785">
    <property type="entry name" value="Winged helix' DNA-binding domain"/>
    <property type="match status" value="1"/>
</dbReference>
<proteinExistence type="predicted"/>
<keyword evidence="2" id="KW-0597">Phosphoprotein</keyword>
<dbReference type="EMBL" id="QGKX02002183">
    <property type="protein sequence ID" value="KAF3490401.1"/>
    <property type="molecule type" value="Genomic_DNA"/>
</dbReference>
<dbReference type="PANTHER" id="PTHR15180">
    <property type="entry name" value="GENERAL TRANSCRIPTION FACTOR 3C POLYPEPTIDE 1"/>
    <property type="match status" value="1"/>
</dbReference>
<evidence type="ECO:0000256" key="2">
    <source>
        <dbReference type="ARBA" id="ARBA00022553"/>
    </source>
</evidence>
<evidence type="ECO:0000259" key="10">
    <source>
        <dbReference type="Pfam" id="PF24655"/>
    </source>
</evidence>
<evidence type="ECO:0008006" key="14">
    <source>
        <dbReference type="Google" id="ProtNLM"/>
    </source>
</evidence>
<accession>A0A8S9N4G5</accession>
<dbReference type="GO" id="GO:0042791">
    <property type="term" value="P:5S class rRNA transcription by RNA polymerase III"/>
    <property type="evidence" value="ECO:0007669"/>
    <property type="project" value="TreeGrafter"/>
</dbReference>
<dbReference type="Pfam" id="PF24658">
    <property type="entry name" value="DUF7647"/>
    <property type="match status" value="1"/>
</dbReference>
<name>A0A8S9N4G5_BRACR</name>
<evidence type="ECO:0000259" key="9">
    <source>
        <dbReference type="Pfam" id="PF24101"/>
    </source>
</evidence>
<reference evidence="12" key="1">
    <citation type="submission" date="2019-12" db="EMBL/GenBank/DDBJ databases">
        <title>Genome sequencing and annotation of Brassica cretica.</title>
        <authorList>
            <person name="Studholme D.J."/>
            <person name="Sarris P."/>
        </authorList>
    </citation>
    <scope>NUCLEOTIDE SEQUENCE</scope>
    <source>
        <strain evidence="12">PFS-109/04</strain>
        <tissue evidence="12">Leaf</tissue>
    </source>
</reference>
<protein>
    <recommendedName>
        <fullName evidence="14">B-block binding subunit of TFIIIC domain-containing protein</fullName>
    </recommendedName>
</protein>
<dbReference type="InterPro" id="IPR035625">
    <property type="entry name" value="Tfc3-like_eWH"/>
</dbReference>
<dbReference type="CDD" id="cd16169">
    <property type="entry name" value="Tau138_eWH"/>
    <property type="match status" value="1"/>
</dbReference>
<feature type="compositionally biased region" description="Basic and acidic residues" evidence="6">
    <location>
        <begin position="1170"/>
        <end position="1181"/>
    </location>
</feature>
<dbReference type="Pfam" id="PF04182">
    <property type="entry name" value="B-block_TFIIIC"/>
    <property type="match status" value="1"/>
</dbReference>
<feature type="domain" description="GTF3C1 extended winged-helix" evidence="9">
    <location>
        <begin position="292"/>
        <end position="399"/>
    </location>
</feature>
<dbReference type="GO" id="GO:0003677">
    <property type="term" value="F:DNA binding"/>
    <property type="evidence" value="ECO:0007669"/>
    <property type="project" value="UniProtKB-KW"/>
</dbReference>
<feature type="domain" description="B-block binding subunit of TFIIIC" evidence="7">
    <location>
        <begin position="107"/>
        <end position="189"/>
    </location>
</feature>
<comment type="caution">
    <text evidence="12">The sequence shown here is derived from an EMBL/GenBank/DDBJ whole genome shotgun (WGS) entry which is preliminary data.</text>
</comment>
<dbReference type="InterPro" id="IPR056064">
    <property type="entry name" value="DUF7647"/>
</dbReference>
<evidence type="ECO:0000313" key="12">
    <source>
        <dbReference type="EMBL" id="KAF3490401.1"/>
    </source>
</evidence>
<keyword evidence="3" id="KW-0238">DNA-binding</keyword>
<dbReference type="Pfam" id="PF24655">
    <property type="entry name" value="DUF7645"/>
    <property type="match status" value="1"/>
</dbReference>
<evidence type="ECO:0000259" key="8">
    <source>
        <dbReference type="Pfam" id="PF23704"/>
    </source>
</evidence>
<evidence type="ECO:0000256" key="3">
    <source>
        <dbReference type="ARBA" id="ARBA00023125"/>
    </source>
</evidence>
<feature type="region of interest" description="Disordered" evidence="6">
    <location>
        <begin position="203"/>
        <end position="231"/>
    </location>
</feature>
<dbReference type="PANTHER" id="PTHR15180:SF1">
    <property type="entry name" value="GENERAL TRANSCRIPTION FACTOR 3C POLYPEPTIDE 1"/>
    <property type="match status" value="1"/>
</dbReference>
<evidence type="ECO:0000259" key="11">
    <source>
        <dbReference type="Pfam" id="PF24658"/>
    </source>
</evidence>
<feature type="domain" description="DUF7645" evidence="10">
    <location>
        <begin position="657"/>
        <end position="714"/>
    </location>
</feature>
<dbReference type="GO" id="GO:0005634">
    <property type="term" value="C:nucleus"/>
    <property type="evidence" value="ECO:0007669"/>
    <property type="project" value="UniProtKB-SubCell"/>
</dbReference>
<dbReference type="GO" id="GO:0006384">
    <property type="term" value="P:transcription initiation at RNA polymerase III promoter"/>
    <property type="evidence" value="ECO:0007669"/>
    <property type="project" value="InterPro"/>
</dbReference>
<dbReference type="InterPro" id="IPR044210">
    <property type="entry name" value="Tfc3-like"/>
</dbReference>
<dbReference type="Proteomes" id="UP000712600">
    <property type="component" value="Unassembled WGS sequence"/>
</dbReference>
<dbReference type="InterPro" id="IPR056428">
    <property type="entry name" value="WH_GTF3C1"/>
</dbReference>
<sequence length="1520" mass="170420">MDSIVCTALEEICCEGNTGIPLVSLWSRLSPPPPLSPSVKSHVWRNLLSIPQLQFKAKNTVYGSSDPSIQLLEDAHRLDLRIIANEKLRGNFVGLYDAQSNNTTISAVQRRVLERLAVARSNGVAQNLLAKEFNIQGRNFFYIVKQLESRGLIVRQPAIVRTKEVDGEGDSKTTSCVSTNMIYLSSYSKPLGSQQRFEICKEDPTAPGEKSQVATPGRFTDSERSSGVLHCSPSNATGRNVLACRNLQESFHEIGDKVVDTAMGSADLALSEMNHLVLPKQSKPKVHQQLPITVENARRERRILERLNEEKFVLRAELHKWLVSLEKDRSTKVDRKTIDRLLRRLQQEGLCECMAVSVPNVTNCGRNRSSVVVLHPSVQRLTPEEFGVIHDKIRSFELGLRGQSLSKRKKNEPIPILNDIQRGQSNVDLDARASKSGAMRANGFVLAKMVRVKLLHCFLWDYFSSLPGWDNAFSSAHDHKFENLFALEDAFRAMPLELFLQVVGSTQKADDMMKKCKQGMRLSELPSEEYKLLMDTLATGRLSMLIDILRRLKLIQMVSNRFRHDEIEEKYANLTHAMELMPYIEEPVFVAATPSVMSLDLRPRIRHDFILSNRDAVDEYWLTLEYCYAAADHRAAKQAFPGSVVQEVFRFRSWASDCVMTAEQRAMLLKRIATDEKEKLSFKECEKIAKDLNLSLEQVMHVYHAKRGRRLKSKDKNHAVENSPSPSSGKRKRETPVKTTGKGVRSKIIDEQNVLNSDAIDASNSENIRNTIQEDQTHIRMNQQENEEIRDLTENEGQCSSLINQYASSKTASTPAQRFSWTDAADRKLLSQYVRHRAALGAKFHGVNWAQVRELPAPPLACKRRTQTLMKNDKFRKAVLRLCNILSERYAKHLETKQKCLPESSSSHVLVRTDSGFVEHGKDIFSDDEKWDDFSENSICQAFDDILELKKMAKLVAPKRAKPSSREWSNRDIVDEGSETVPPAIRSDDIENPSVDQVKDTSRRSGHYRFHQTINPLDGNDNGNIQVRKSLAVSTAVELLKLVFLSMPTAPGMPNLLEDTLRRYSERDLFTAYSYLRDKKFLVGGSGGQPFVLSQNFLHSISKSPFPVNTGTRAAKFSRWLLENERDLMAGGVALTSDLQCGDVLNFFSLVSSGELSISVSLPEEGVGEPGDRRGLKRRSDEIEESEADSAKKQKLLGEGEINFRKEKGFPGIAVSVRRVTLPTANAIELFKDDDSRTGELLFNRVVANSGCESDDLKELFDSTDATVVPGSLDDSPWQAMASYASVVMAKSAGEQVGVFTPGVFETVSDALQKAGDHGLSIEEVQRLIDIPGEETFDCVVNVLQTFRIALKDEREHVAGYSVHKVTILNLPETAQTSGLHEASMKSPSVTFGMSFGGETKESTCEKSPVPIYPWVNADGSINKVVFDGLVRRVLGTVMQNPGIPEDEIINLMDVLNPQSCRKLLELMRLDGYVKVREMMQTKFTGPPSLLNSLLITGPKKQELISRKHLFANSKGLFTL</sequence>
<gene>
    <name evidence="12" type="ORF">F2Q69_00053389</name>
</gene>
<dbReference type="InterPro" id="IPR007309">
    <property type="entry name" value="TFIIIC_Bblock-bd"/>
</dbReference>
<evidence type="ECO:0000313" key="13">
    <source>
        <dbReference type="Proteomes" id="UP000712600"/>
    </source>
</evidence>
<evidence type="ECO:0000256" key="5">
    <source>
        <dbReference type="ARBA" id="ARBA00023242"/>
    </source>
</evidence>